<dbReference type="EMBL" id="MRCB01000019">
    <property type="protein sequence ID" value="OKH21572.1"/>
    <property type="molecule type" value="Genomic_DNA"/>
</dbReference>
<evidence type="ECO:0000256" key="3">
    <source>
        <dbReference type="ARBA" id="ARBA00022475"/>
    </source>
</evidence>
<comment type="subcellular location">
    <subcellularLocation>
        <location evidence="1">Cell membrane</location>
        <topology evidence="1">Multi-pass membrane protein</topology>
    </subcellularLocation>
</comment>
<dbReference type="Proteomes" id="UP000186868">
    <property type="component" value="Unassembled WGS sequence"/>
</dbReference>
<evidence type="ECO:0000256" key="1">
    <source>
        <dbReference type="ARBA" id="ARBA00004651"/>
    </source>
</evidence>
<comment type="similarity">
    <text evidence="2">Belongs to the MgtC/SapB family.</text>
</comment>
<dbReference type="Pfam" id="PF02308">
    <property type="entry name" value="MgtC"/>
    <property type="match status" value="1"/>
</dbReference>
<feature type="transmembrane region" description="Helical" evidence="7">
    <location>
        <begin position="92"/>
        <end position="125"/>
    </location>
</feature>
<evidence type="ECO:0000256" key="4">
    <source>
        <dbReference type="ARBA" id="ARBA00022692"/>
    </source>
</evidence>
<keyword evidence="3" id="KW-1003">Cell membrane</keyword>
<gene>
    <name evidence="10" type="ORF">NIES593_15255</name>
</gene>
<proteinExistence type="inferred from homology"/>
<evidence type="ECO:0000256" key="5">
    <source>
        <dbReference type="ARBA" id="ARBA00022989"/>
    </source>
</evidence>
<dbReference type="PANTHER" id="PTHR33778:SF3">
    <property type="entry name" value="PROTEIN MGTC"/>
    <property type="match status" value="1"/>
</dbReference>
<feature type="domain" description="MgtC/SapB/SrpB/YhiD N-terminal" evidence="8">
    <location>
        <begin position="10"/>
        <end position="129"/>
    </location>
</feature>
<protein>
    <submittedName>
        <fullName evidence="10">MgtC/SapB transporter</fullName>
    </submittedName>
</protein>
<accession>A0A1U7HDA0</accession>
<organism evidence="10 11">
    <name type="scientific">Hydrococcus rivularis NIES-593</name>
    <dbReference type="NCBI Taxonomy" id="1921803"/>
    <lineage>
        <taxon>Bacteria</taxon>
        <taxon>Bacillati</taxon>
        <taxon>Cyanobacteriota</taxon>
        <taxon>Cyanophyceae</taxon>
        <taxon>Pleurocapsales</taxon>
        <taxon>Hydrococcaceae</taxon>
        <taxon>Hydrococcus</taxon>
    </lineage>
</organism>
<dbReference type="Gene3D" id="3.30.70.260">
    <property type="match status" value="1"/>
</dbReference>
<evidence type="ECO:0000256" key="7">
    <source>
        <dbReference type="SAM" id="Phobius"/>
    </source>
</evidence>
<evidence type="ECO:0000256" key="6">
    <source>
        <dbReference type="ARBA" id="ARBA00023136"/>
    </source>
</evidence>
<evidence type="ECO:0000259" key="8">
    <source>
        <dbReference type="Pfam" id="PF02308"/>
    </source>
</evidence>
<sequence>MSWTDFVVRLLVAFILGAAIGVERQWLKTRAVLKTNVLVSLGAAMFVMMSAMTPGDASPTRVAAQVVSGIGFLGGGVILREGASVRGINTAATLWCAAAIGTLAGSGFFLQAYIGAIVVVGANFLLRPLIPIFQQVDGNGNLAAQTQPSINYRCWLICQAEDEMNVRTLLFQSLRERELTLTAIHSKMIRSGDPTQSSVVEIQADFFCGENADELELIEQVLNTLKQQTKIDRVSWELVPSDRE</sequence>
<keyword evidence="11" id="KW-1185">Reference proteome</keyword>
<dbReference type="InterPro" id="IPR003416">
    <property type="entry name" value="MgtC/SapB/SrpB/YhiD_fam"/>
</dbReference>
<name>A0A1U7HDA0_9CYAN</name>
<keyword evidence="5 7" id="KW-1133">Transmembrane helix</keyword>
<dbReference type="RefSeq" id="WP_073600399.1">
    <property type="nucleotide sequence ID" value="NZ_MRCB01000019.1"/>
</dbReference>
<dbReference type="InterPro" id="IPR049177">
    <property type="entry name" value="MgtC_SapB_SrpB_YhiD_N"/>
</dbReference>
<evidence type="ECO:0000313" key="10">
    <source>
        <dbReference type="EMBL" id="OKH21572.1"/>
    </source>
</evidence>
<dbReference type="STRING" id="1921803.NIES593_15255"/>
<dbReference type="InterPro" id="IPR048640">
    <property type="entry name" value="MgtC-like_C"/>
</dbReference>
<evidence type="ECO:0000259" key="9">
    <source>
        <dbReference type="Pfam" id="PF21770"/>
    </source>
</evidence>
<comment type="caution">
    <text evidence="10">The sequence shown here is derived from an EMBL/GenBank/DDBJ whole genome shotgun (WGS) entry which is preliminary data.</text>
</comment>
<dbReference type="OrthoDB" id="9811198at2"/>
<keyword evidence="6 7" id="KW-0472">Membrane</keyword>
<dbReference type="AlphaFoldDB" id="A0A1U7HDA0"/>
<feature type="domain" description="MgtC-like C-terminal" evidence="9">
    <location>
        <begin position="152"/>
        <end position="236"/>
    </location>
</feature>
<dbReference type="Pfam" id="PF21770">
    <property type="entry name" value="MgtC_SapB_C"/>
    <property type="match status" value="1"/>
</dbReference>
<feature type="transmembrane region" description="Helical" evidence="7">
    <location>
        <begin position="62"/>
        <end position="80"/>
    </location>
</feature>
<evidence type="ECO:0000256" key="2">
    <source>
        <dbReference type="ARBA" id="ARBA00009298"/>
    </source>
</evidence>
<dbReference type="PRINTS" id="PR01837">
    <property type="entry name" value="MGTCSAPBPROT"/>
</dbReference>
<evidence type="ECO:0000313" key="11">
    <source>
        <dbReference type="Proteomes" id="UP000186868"/>
    </source>
</evidence>
<feature type="transmembrane region" description="Helical" evidence="7">
    <location>
        <begin position="6"/>
        <end position="22"/>
    </location>
</feature>
<keyword evidence="4 7" id="KW-0812">Transmembrane</keyword>
<reference evidence="10 11" key="1">
    <citation type="submission" date="2016-11" db="EMBL/GenBank/DDBJ databases">
        <title>Draft Genome Sequences of Nine Cyanobacterial Strains from Diverse Habitats.</title>
        <authorList>
            <person name="Zhu T."/>
            <person name="Hou S."/>
            <person name="Lu X."/>
            <person name="Hess W.R."/>
        </authorList>
    </citation>
    <scope>NUCLEOTIDE SEQUENCE [LARGE SCALE GENOMIC DNA]</scope>
    <source>
        <strain evidence="10 11">NIES-593</strain>
    </source>
</reference>
<dbReference type="PANTHER" id="PTHR33778">
    <property type="entry name" value="PROTEIN MGTC"/>
    <property type="match status" value="1"/>
</dbReference>
<dbReference type="GO" id="GO:0005886">
    <property type="term" value="C:plasma membrane"/>
    <property type="evidence" value="ECO:0007669"/>
    <property type="project" value="UniProtKB-SubCell"/>
</dbReference>
<feature type="transmembrane region" description="Helical" evidence="7">
    <location>
        <begin position="31"/>
        <end position="50"/>
    </location>
</feature>